<keyword evidence="2" id="KW-0812">Transmembrane</keyword>
<keyword evidence="2" id="KW-0472">Membrane</keyword>
<evidence type="ECO:0000313" key="4">
    <source>
        <dbReference type="Proteomes" id="UP000612282"/>
    </source>
</evidence>
<accession>A0ABQ3XJC5</accession>
<reference evidence="3 4" key="1">
    <citation type="submission" date="2021-01" db="EMBL/GenBank/DDBJ databases">
        <title>Whole genome shotgun sequence of Actinoplanes couchii NBRC 106145.</title>
        <authorList>
            <person name="Komaki H."/>
            <person name="Tamura T."/>
        </authorList>
    </citation>
    <scope>NUCLEOTIDE SEQUENCE [LARGE SCALE GENOMIC DNA]</scope>
    <source>
        <strain evidence="3 4">NBRC 106145</strain>
    </source>
</reference>
<dbReference type="EMBL" id="BOMG01000086">
    <property type="protein sequence ID" value="GID58599.1"/>
    <property type="molecule type" value="Genomic_DNA"/>
</dbReference>
<keyword evidence="2" id="KW-1133">Transmembrane helix</keyword>
<gene>
    <name evidence="3" type="ORF">Aco03nite_070030</name>
</gene>
<dbReference type="RefSeq" id="WP_203803160.1">
    <property type="nucleotide sequence ID" value="NZ_BAAAQE010000013.1"/>
</dbReference>
<name>A0ABQ3XJC5_9ACTN</name>
<proteinExistence type="predicted"/>
<evidence type="ECO:0000256" key="1">
    <source>
        <dbReference type="SAM" id="MobiDB-lite"/>
    </source>
</evidence>
<feature type="region of interest" description="Disordered" evidence="1">
    <location>
        <begin position="1"/>
        <end position="20"/>
    </location>
</feature>
<evidence type="ECO:0000313" key="3">
    <source>
        <dbReference type="EMBL" id="GID58599.1"/>
    </source>
</evidence>
<evidence type="ECO:0008006" key="5">
    <source>
        <dbReference type="Google" id="ProtNLM"/>
    </source>
</evidence>
<evidence type="ECO:0000256" key="2">
    <source>
        <dbReference type="SAM" id="Phobius"/>
    </source>
</evidence>
<dbReference type="Proteomes" id="UP000612282">
    <property type="component" value="Unassembled WGS sequence"/>
</dbReference>
<comment type="caution">
    <text evidence="3">The sequence shown here is derived from an EMBL/GenBank/DDBJ whole genome shotgun (WGS) entry which is preliminary data.</text>
</comment>
<keyword evidence="4" id="KW-1185">Reference proteome</keyword>
<protein>
    <recommendedName>
        <fullName evidence="5">Secreted protein</fullName>
    </recommendedName>
</protein>
<sequence>MAGTTRTDSSPERQPQQRPNGTQALLLVQGSCAAVAGVFLTTGSIAVTAITAGVAVGVIALTTKRHIR</sequence>
<organism evidence="3 4">
    <name type="scientific">Actinoplanes couchii</name>
    <dbReference type="NCBI Taxonomy" id="403638"/>
    <lineage>
        <taxon>Bacteria</taxon>
        <taxon>Bacillati</taxon>
        <taxon>Actinomycetota</taxon>
        <taxon>Actinomycetes</taxon>
        <taxon>Micromonosporales</taxon>
        <taxon>Micromonosporaceae</taxon>
        <taxon>Actinoplanes</taxon>
    </lineage>
</organism>
<feature type="transmembrane region" description="Helical" evidence="2">
    <location>
        <begin position="45"/>
        <end position="63"/>
    </location>
</feature>